<keyword evidence="4" id="KW-0234">DNA repair</keyword>
<dbReference type="Pfam" id="PF13438">
    <property type="entry name" value="DUF4113"/>
    <property type="match status" value="1"/>
</dbReference>
<dbReference type="Gene3D" id="3.30.70.270">
    <property type="match status" value="1"/>
</dbReference>
<dbReference type="InterPro" id="IPR043128">
    <property type="entry name" value="Rev_trsase/Diguanyl_cyclase"/>
</dbReference>
<dbReference type="InterPro" id="IPR001126">
    <property type="entry name" value="UmuC"/>
</dbReference>
<dbReference type="Pfam" id="PF00817">
    <property type="entry name" value="IMS"/>
    <property type="match status" value="1"/>
</dbReference>
<comment type="similarity">
    <text evidence="1">Belongs to the DNA polymerase type-Y family.</text>
</comment>
<dbReference type="GO" id="GO:0005829">
    <property type="term" value="C:cytosol"/>
    <property type="evidence" value="ECO:0007669"/>
    <property type="project" value="TreeGrafter"/>
</dbReference>
<dbReference type="AlphaFoldDB" id="A0A955L0P2"/>
<dbReference type="EMBL" id="JAGQLL010000006">
    <property type="protein sequence ID" value="MCA9379621.1"/>
    <property type="molecule type" value="Genomic_DNA"/>
</dbReference>
<evidence type="ECO:0000256" key="5">
    <source>
        <dbReference type="ARBA" id="ARBA00023236"/>
    </source>
</evidence>
<gene>
    <name evidence="7" type="ORF">KC675_00395</name>
</gene>
<reference evidence="7" key="2">
    <citation type="journal article" date="2021" name="Microbiome">
        <title>Successional dynamics and alternative stable states in a saline activated sludge microbial community over 9 years.</title>
        <authorList>
            <person name="Wang Y."/>
            <person name="Ye J."/>
            <person name="Ju F."/>
            <person name="Liu L."/>
            <person name="Boyd J.A."/>
            <person name="Deng Y."/>
            <person name="Parks D.H."/>
            <person name="Jiang X."/>
            <person name="Yin X."/>
            <person name="Woodcroft B.J."/>
            <person name="Tyson G.W."/>
            <person name="Hugenholtz P."/>
            <person name="Polz M.F."/>
            <person name="Zhang T."/>
        </authorList>
    </citation>
    <scope>NUCLEOTIDE SEQUENCE</scope>
    <source>
        <strain evidence="7">HKST-UBA15</strain>
    </source>
</reference>
<dbReference type="PANTHER" id="PTHR11076:SF34">
    <property type="entry name" value="PROTEIN UMUC"/>
    <property type="match status" value="1"/>
</dbReference>
<dbReference type="GO" id="GO:0003887">
    <property type="term" value="F:DNA-directed DNA polymerase activity"/>
    <property type="evidence" value="ECO:0007669"/>
    <property type="project" value="TreeGrafter"/>
</dbReference>
<dbReference type="Pfam" id="PF11799">
    <property type="entry name" value="IMS_C"/>
    <property type="match status" value="1"/>
</dbReference>
<protein>
    <submittedName>
        <fullName evidence="7">Y-family DNA polymerase</fullName>
    </submittedName>
</protein>
<organism evidence="7 8">
    <name type="scientific">Candidatus Dojkabacteria bacterium</name>
    <dbReference type="NCBI Taxonomy" id="2099670"/>
    <lineage>
        <taxon>Bacteria</taxon>
        <taxon>Candidatus Dojkabacteria</taxon>
    </lineage>
</organism>
<dbReference type="SUPFAM" id="SSF56672">
    <property type="entry name" value="DNA/RNA polymerases"/>
    <property type="match status" value="1"/>
</dbReference>
<dbReference type="InterPro" id="IPR050116">
    <property type="entry name" value="DNA_polymerase-Y"/>
</dbReference>
<dbReference type="PANTHER" id="PTHR11076">
    <property type="entry name" value="DNA REPAIR POLYMERASE UMUC / TRANSFERASE FAMILY MEMBER"/>
    <property type="match status" value="1"/>
</dbReference>
<evidence type="ECO:0000313" key="7">
    <source>
        <dbReference type="EMBL" id="MCA9379621.1"/>
    </source>
</evidence>
<comment type="caution">
    <text evidence="7">The sequence shown here is derived from an EMBL/GenBank/DDBJ whole genome shotgun (WGS) entry which is preliminary data.</text>
</comment>
<dbReference type="GO" id="GO:0003684">
    <property type="term" value="F:damaged DNA binding"/>
    <property type="evidence" value="ECO:0007669"/>
    <property type="project" value="InterPro"/>
</dbReference>
<dbReference type="InterPro" id="IPR017961">
    <property type="entry name" value="DNA_pol_Y-fam_little_finger"/>
</dbReference>
<reference evidence="7" key="1">
    <citation type="submission" date="2020-04" db="EMBL/GenBank/DDBJ databases">
        <authorList>
            <person name="Zhang T."/>
        </authorList>
    </citation>
    <scope>NUCLEOTIDE SEQUENCE</scope>
    <source>
        <strain evidence="7">HKST-UBA15</strain>
    </source>
</reference>
<dbReference type="GO" id="GO:0042276">
    <property type="term" value="P:error-prone translesion synthesis"/>
    <property type="evidence" value="ECO:0007669"/>
    <property type="project" value="TreeGrafter"/>
</dbReference>
<keyword evidence="2" id="KW-0227">DNA damage</keyword>
<evidence type="ECO:0000256" key="2">
    <source>
        <dbReference type="ARBA" id="ARBA00022763"/>
    </source>
</evidence>
<keyword evidence="5" id="KW-0742">SOS response</keyword>
<keyword evidence="3" id="KW-0741">SOS mutagenesis</keyword>
<name>A0A955L0P2_9BACT</name>
<evidence type="ECO:0000313" key="8">
    <source>
        <dbReference type="Proteomes" id="UP000745577"/>
    </source>
</evidence>
<sequence length="428" mass="49437">MSSDIYGIVDCNNFYVSCERVFDPTLRNRPTAVLSNNDGCVIARSNELKALGVPMGAPLFEWKDRFIENNVAVRSANFTLYQDMSERVFRSLHEFCQEIEIYSIDEAFLRLPTTSPHKLLSKSTEMKQTIYRWTGIPISIGLANTKTLAKLANKIAKKFIDNDGVYQIDDITDYRHIKYLEHLDIDDIWGIGGRIARRLKIFDIADIPSLLQADRHLLRQEYGVMLERTWLELHSIRCYPINPHRSSKKGILCSRTFKKAYTEYNQVAQAVARFTDSASRSLRAQGSVTSRIWVFLTTDRFTPEGRYSNSHLIKLQTPTDYTPILTKNALEGLKIIFRPGHKYKRAGVFLENFYNKGEYQQNIFTTSNPQEDIKQTILMKSFDKLNSIWGKGTVKFANQMVFLNPIKEQALRSPRYTTRWEEIPVIGN</sequence>
<evidence type="ECO:0000256" key="3">
    <source>
        <dbReference type="ARBA" id="ARBA00023199"/>
    </source>
</evidence>
<evidence type="ECO:0000256" key="1">
    <source>
        <dbReference type="ARBA" id="ARBA00010945"/>
    </source>
</evidence>
<dbReference type="PROSITE" id="PS50173">
    <property type="entry name" value="UMUC"/>
    <property type="match status" value="1"/>
</dbReference>
<accession>A0A955L0P2</accession>
<dbReference type="InterPro" id="IPR025188">
    <property type="entry name" value="DUF4113"/>
</dbReference>
<dbReference type="CDD" id="cd01700">
    <property type="entry name" value="PolY_Pol_V_umuC"/>
    <property type="match status" value="1"/>
</dbReference>
<feature type="domain" description="UmuC" evidence="6">
    <location>
        <begin position="6"/>
        <end position="192"/>
    </location>
</feature>
<dbReference type="Proteomes" id="UP000745577">
    <property type="component" value="Unassembled WGS sequence"/>
</dbReference>
<dbReference type="GO" id="GO:0009432">
    <property type="term" value="P:SOS response"/>
    <property type="evidence" value="ECO:0007669"/>
    <property type="project" value="UniProtKB-KW"/>
</dbReference>
<dbReference type="Gene3D" id="3.40.1170.60">
    <property type="match status" value="1"/>
</dbReference>
<dbReference type="InterPro" id="IPR043502">
    <property type="entry name" value="DNA/RNA_pol_sf"/>
</dbReference>
<dbReference type="GO" id="GO:0006281">
    <property type="term" value="P:DNA repair"/>
    <property type="evidence" value="ECO:0007669"/>
    <property type="project" value="UniProtKB-KW"/>
</dbReference>
<evidence type="ECO:0000259" key="6">
    <source>
        <dbReference type="PROSITE" id="PS50173"/>
    </source>
</evidence>
<dbReference type="Gene3D" id="1.10.150.20">
    <property type="entry name" value="5' to 3' exonuclease, C-terminal subdomain"/>
    <property type="match status" value="1"/>
</dbReference>
<evidence type="ECO:0000256" key="4">
    <source>
        <dbReference type="ARBA" id="ARBA00023204"/>
    </source>
</evidence>
<proteinExistence type="inferred from homology"/>